<dbReference type="InterPro" id="IPR000092">
    <property type="entry name" value="Polyprenyl_synt"/>
</dbReference>
<comment type="cofactor">
    <cofactor evidence="1">
        <name>Mg(2+)</name>
        <dbReference type="ChEBI" id="CHEBI:18420"/>
    </cofactor>
</comment>
<dbReference type="EMBL" id="CACRTP010000014">
    <property type="protein sequence ID" value="VYU03944.1"/>
    <property type="molecule type" value="Genomic_DNA"/>
</dbReference>
<evidence type="ECO:0000313" key="8">
    <source>
        <dbReference type="EMBL" id="VYU03944.1"/>
    </source>
</evidence>
<dbReference type="EC" id="2.5.1.10" evidence="8"/>
<keyword evidence="3 7" id="KW-0808">Transferase</keyword>
<name>A0A6N3BL43_FINMA</name>
<accession>A0A6N3BL43</accession>
<evidence type="ECO:0000256" key="7">
    <source>
        <dbReference type="RuleBase" id="RU004466"/>
    </source>
</evidence>
<dbReference type="Gene3D" id="1.10.600.10">
    <property type="entry name" value="Farnesyl Diphosphate Synthase"/>
    <property type="match status" value="1"/>
</dbReference>
<dbReference type="PROSITE" id="PS00444">
    <property type="entry name" value="POLYPRENYL_SYNTHASE_2"/>
    <property type="match status" value="1"/>
</dbReference>
<evidence type="ECO:0000256" key="6">
    <source>
        <dbReference type="ARBA" id="ARBA00023229"/>
    </source>
</evidence>
<gene>
    <name evidence="8" type="ORF">FMLFYP121_01185</name>
</gene>
<dbReference type="InterPro" id="IPR008949">
    <property type="entry name" value="Isoprenoid_synthase_dom_sf"/>
</dbReference>
<organism evidence="8">
    <name type="scientific">Finegoldia magna</name>
    <name type="common">Peptostreptococcus magnus</name>
    <dbReference type="NCBI Taxonomy" id="1260"/>
    <lineage>
        <taxon>Bacteria</taxon>
        <taxon>Bacillati</taxon>
        <taxon>Bacillota</taxon>
        <taxon>Tissierellia</taxon>
        <taxon>Tissierellales</taxon>
        <taxon>Peptoniphilaceae</taxon>
        <taxon>Finegoldia</taxon>
    </lineage>
</organism>
<evidence type="ECO:0000256" key="1">
    <source>
        <dbReference type="ARBA" id="ARBA00001946"/>
    </source>
</evidence>
<evidence type="ECO:0000256" key="5">
    <source>
        <dbReference type="ARBA" id="ARBA00022842"/>
    </source>
</evidence>
<keyword evidence="5" id="KW-0460">Magnesium</keyword>
<evidence type="ECO:0000256" key="4">
    <source>
        <dbReference type="ARBA" id="ARBA00022723"/>
    </source>
</evidence>
<dbReference type="GO" id="GO:0004337">
    <property type="term" value="F:(2E,6E)-farnesyl diphosphate synthase activity"/>
    <property type="evidence" value="ECO:0007669"/>
    <property type="project" value="UniProtKB-EC"/>
</dbReference>
<dbReference type="CDD" id="cd00685">
    <property type="entry name" value="Trans_IPPS_HT"/>
    <property type="match status" value="1"/>
</dbReference>
<keyword evidence="4" id="KW-0479">Metal-binding</keyword>
<dbReference type="AlphaFoldDB" id="A0A6N3BL43"/>
<dbReference type="SFLD" id="SFLDS00005">
    <property type="entry name" value="Isoprenoid_Synthase_Type_I"/>
    <property type="match status" value="1"/>
</dbReference>
<proteinExistence type="inferred from homology"/>
<dbReference type="PROSITE" id="PS00723">
    <property type="entry name" value="POLYPRENYL_SYNTHASE_1"/>
    <property type="match status" value="1"/>
</dbReference>
<dbReference type="PANTHER" id="PTHR43281">
    <property type="entry name" value="FARNESYL DIPHOSPHATE SYNTHASE"/>
    <property type="match status" value="1"/>
</dbReference>
<evidence type="ECO:0000256" key="2">
    <source>
        <dbReference type="ARBA" id="ARBA00006706"/>
    </source>
</evidence>
<dbReference type="Pfam" id="PF00348">
    <property type="entry name" value="polyprenyl_synt"/>
    <property type="match status" value="1"/>
</dbReference>
<sequence>MIMNSKEIINLINTSLKDLKFSDDKIGEAMQYTIVDDGAKRLRPLLFLLTYQMFNESITESVNYAIAIELIHNYSLVHDDLECMDNDEYRRGKLTVHKKYGEDIAVLVGDALLNYSFEVLSESIKNEIDAKCANYIVKKSGCFGMIKGQLLDIDSEISEKNIIEIYDKKTCNLLKAATVSAGILSKVDDNILLKLEDYAFNLGMAFQIIDDIMDYENDVKINKKTYVTIFGKEKGIEDANQYSDKAIDCIKDIDNSQPLIEITNKLLDRKY</sequence>
<protein>
    <submittedName>
        <fullName evidence="8">Farnesyl diphosphate synthase</fullName>
        <ecNumber evidence="8">2.5.1.10</ecNumber>
    </submittedName>
</protein>
<evidence type="ECO:0000256" key="3">
    <source>
        <dbReference type="ARBA" id="ARBA00022679"/>
    </source>
</evidence>
<keyword evidence="6" id="KW-0414">Isoprene biosynthesis</keyword>
<dbReference type="GO" id="GO:0046872">
    <property type="term" value="F:metal ion binding"/>
    <property type="evidence" value="ECO:0007669"/>
    <property type="project" value="UniProtKB-KW"/>
</dbReference>
<dbReference type="GO" id="GO:0008299">
    <property type="term" value="P:isoprenoid biosynthetic process"/>
    <property type="evidence" value="ECO:0007669"/>
    <property type="project" value="UniProtKB-KW"/>
</dbReference>
<dbReference type="InterPro" id="IPR033749">
    <property type="entry name" value="Polyprenyl_synt_CS"/>
</dbReference>
<dbReference type="PANTHER" id="PTHR43281:SF1">
    <property type="entry name" value="FARNESYL DIPHOSPHATE SYNTHASE"/>
    <property type="match status" value="1"/>
</dbReference>
<reference evidence="8" key="1">
    <citation type="submission" date="2019-11" db="EMBL/GenBank/DDBJ databases">
        <authorList>
            <person name="Feng L."/>
        </authorList>
    </citation>
    <scope>NUCLEOTIDE SEQUENCE</scope>
    <source>
        <strain evidence="8">FmagnaLFYP121</strain>
    </source>
</reference>
<dbReference type="SUPFAM" id="SSF48576">
    <property type="entry name" value="Terpenoid synthases"/>
    <property type="match status" value="1"/>
</dbReference>
<comment type="similarity">
    <text evidence="2 7">Belongs to the FPP/GGPP synthase family.</text>
</comment>